<feature type="domain" description="Methyltransferase type 11" evidence="4">
    <location>
        <begin position="57"/>
        <end position="145"/>
    </location>
</feature>
<dbReference type="SUPFAM" id="SSF53335">
    <property type="entry name" value="S-adenosyl-L-methionine-dependent methyltransferases"/>
    <property type="match status" value="1"/>
</dbReference>
<dbReference type="InterPro" id="IPR051052">
    <property type="entry name" value="Diverse_substrate_MTase"/>
</dbReference>
<evidence type="ECO:0000256" key="3">
    <source>
        <dbReference type="ARBA" id="ARBA00022679"/>
    </source>
</evidence>
<comment type="similarity">
    <text evidence="1">Belongs to the methyltransferase superfamily.</text>
</comment>
<evidence type="ECO:0000259" key="4">
    <source>
        <dbReference type="Pfam" id="PF08241"/>
    </source>
</evidence>
<evidence type="ECO:0000256" key="2">
    <source>
        <dbReference type="ARBA" id="ARBA00022603"/>
    </source>
</evidence>
<evidence type="ECO:0000313" key="5">
    <source>
        <dbReference type="EMBL" id="ONU77780.1"/>
    </source>
</evidence>
<protein>
    <submittedName>
        <fullName evidence="5">SAM-dependent methyltransferase</fullName>
    </submittedName>
</protein>
<dbReference type="PANTHER" id="PTHR44942:SF4">
    <property type="entry name" value="METHYLTRANSFERASE TYPE 11 DOMAIN-CONTAINING PROTEIN"/>
    <property type="match status" value="1"/>
</dbReference>
<dbReference type="CDD" id="cd02440">
    <property type="entry name" value="AdoMet_MTases"/>
    <property type="match status" value="1"/>
</dbReference>
<keyword evidence="3 5" id="KW-0808">Transferase</keyword>
<name>A0A1V2VVE6_9BURK</name>
<dbReference type="AlphaFoldDB" id="A0A1V2VVE6"/>
<keyword evidence="2 5" id="KW-0489">Methyltransferase</keyword>
<dbReference type="PANTHER" id="PTHR44942">
    <property type="entry name" value="METHYLTRANSF_11 DOMAIN-CONTAINING PROTEIN"/>
    <property type="match status" value="1"/>
</dbReference>
<dbReference type="GO" id="GO:0032259">
    <property type="term" value="P:methylation"/>
    <property type="evidence" value="ECO:0007669"/>
    <property type="project" value="UniProtKB-KW"/>
</dbReference>
<dbReference type="GO" id="GO:0008757">
    <property type="term" value="F:S-adenosylmethionine-dependent methyltransferase activity"/>
    <property type="evidence" value="ECO:0007669"/>
    <property type="project" value="InterPro"/>
</dbReference>
<gene>
    <name evidence="5" type="ORF">A8E72_30820</name>
</gene>
<comment type="caution">
    <text evidence="5">The sequence shown here is derived from an EMBL/GenBank/DDBJ whole genome shotgun (WGS) entry which is preliminary data.</text>
</comment>
<dbReference type="InterPro" id="IPR013216">
    <property type="entry name" value="Methyltransf_11"/>
</dbReference>
<dbReference type="Proteomes" id="UP000188543">
    <property type="component" value="Unassembled WGS sequence"/>
</dbReference>
<reference evidence="5 6" key="1">
    <citation type="submission" date="2016-08" db="EMBL/GenBank/DDBJ databases">
        <authorList>
            <person name="Seilhamer J.J."/>
        </authorList>
    </citation>
    <scope>NUCLEOTIDE SEQUENCE [LARGE SCALE GENOMIC DNA]</scope>
    <source>
        <strain evidence="5 6">VC14762</strain>
    </source>
</reference>
<organism evidence="5 6">
    <name type="scientific">Burkholderia cenocepacia</name>
    <dbReference type="NCBI Taxonomy" id="95486"/>
    <lineage>
        <taxon>Bacteria</taxon>
        <taxon>Pseudomonadati</taxon>
        <taxon>Pseudomonadota</taxon>
        <taxon>Betaproteobacteria</taxon>
        <taxon>Burkholderiales</taxon>
        <taxon>Burkholderiaceae</taxon>
        <taxon>Burkholderia</taxon>
        <taxon>Burkholderia cepacia complex</taxon>
    </lineage>
</organism>
<evidence type="ECO:0000256" key="1">
    <source>
        <dbReference type="ARBA" id="ARBA00008361"/>
    </source>
</evidence>
<dbReference type="InterPro" id="IPR029063">
    <property type="entry name" value="SAM-dependent_MTases_sf"/>
</dbReference>
<sequence>MADRADNGKPSMLASAESSPRNWFAQGGSAYAKFRPSYPAELATFLALVAPDSRLAVDVGCGTGQLTAQLASHFSQVIGLDPSADQLANAIRHPHVRYECAPAENLPLDAGSVSLVTAAQAAHWFDLPAFFGEVRRVAAPGAVVALATYGVLELEPEVAQVFGSFYRDVIGPFWPPERALVDSGYSTIDFPFAELPAPRMAIRQSWNLPELLGYVSTWSAVRAAVDAGRQDLLASFADDIGGAWGDAGARRSVSWPIALRIGRV</sequence>
<proteinExistence type="inferred from homology"/>
<dbReference type="Gene3D" id="3.40.50.150">
    <property type="entry name" value="Vaccinia Virus protein VP39"/>
    <property type="match status" value="1"/>
</dbReference>
<dbReference type="EMBL" id="MUTJ01000092">
    <property type="protein sequence ID" value="ONU77780.1"/>
    <property type="molecule type" value="Genomic_DNA"/>
</dbReference>
<evidence type="ECO:0000313" key="6">
    <source>
        <dbReference type="Proteomes" id="UP000188543"/>
    </source>
</evidence>
<accession>A0A1V2VVE6</accession>
<dbReference type="Pfam" id="PF08241">
    <property type="entry name" value="Methyltransf_11"/>
    <property type="match status" value="1"/>
</dbReference>